<proteinExistence type="predicted"/>
<evidence type="ECO:0000313" key="3">
    <source>
        <dbReference type="Proteomes" id="UP000467841"/>
    </source>
</evidence>
<evidence type="ECO:0000259" key="1">
    <source>
        <dbReference type="Pfam" id="PF13966"/>
    </source>
</evidence>
<dbReference type="EMBL" id="CACVBM020001250">
    <property type="protein sequence ID" value="CAA7041575.1"/>
    <property type="molecule type" value="Genomic_DNA"/>
</dbReference>
<keyword evidence="3" id="KW-1185">Reference proteome</keyword>
<protein>
    <recommendedName>
        <fullName evidence="1">Reverse transcriptase zinc-binding domain-containing protein</fullName>
    </recommendedName>
</protein>
<dbReference type="AlphaFoldDB" id="A0A6D2JWQ5"/>
<dbReference type="Proteomes" id="UP000467841">
    <property type="component" value="Unassembled WGS sequence"/>
</dbReference>
<organism evidence="2 3">
    <name type="scientific">Microthlaspi erraticum</name>
    <dbReference type="NCBI Taxonomy" id="1685480"/>
    <lineage>
        <taxon>Eukaryota</taxon>
        <taxon>Viridiplantae</taxon>
        <taxon>Streptophyta</taxon>
        <taxon>Embryophyta</taxon>
        <taxon>Tracheophyta</taxon>
        <taxon>Spermatophyta</taxon>
        <taxon>Magnoliopsida</taxon>
        <taxon>eudicotyledons</taxon>
        <taxon>Gunneridae</taxon>
        <taxon>Pentapetalae</taxon>
        <taxon>rosids</taxon>
        <taxon>malvids</taxon>
        <taxon>Brassicales</taxon>
        <taxon>Brassicaceae</taxon>
        <taxon>Coluteocarpeae</taxon>
        <taxon>Microthlaspi</taxon>
    </lineage>
</organism>
<evidence type="ECO:0000313" key="2">
    <source>
        <dbReference type="EMBL" id="CAA7041575.1"/>
    </source>
</evidence>
<name>A0A6D2JWQ5_9BRAS</name>
<dbReference type="OrthoDB" id="1071881at2759"/>
<accession>A0A6D2JWQ5</accession>
<sequence length="183" mass="20608">MYSTSLLGPLFDITGPRGFIDLGVTASKTVAEALSSIRKRNHNTENLQLIHNMLQTYRNRTPEDAADKPQWKASGDVYKPFFNTKTTWLQLRQEGSVLDWYKGVWFSHSTPKYSFCAWLAINRLATGDRMLSGNSNVHSSCVLCQQSLETRNHLFFNVAAAQTRGICSGLVQRSMVLSFNAKI</sequence>
<dbReference type="Pfam" id="PF13966">
    <property type="entry name" value="zf-RVT"/>
    <property type="match status" value="1"/>
</dbReference>
<feature type="domain" description="Reverse transcriptase zinc-binding" evidence="1">
    <location>
        <begin position="82"/>
        <end position="159"/>
    </location>
</feature>
<gene>
    <name evidence="2" type="ORF">MERR_LOCUS28810</name>
</gene>
<comment type="caution">
    <text evidence="2">The sequence shown here is derived from an EMBL/GenBank/DDBJ whole genome shotgun (WGS) entry which is preliminary data.</text>
</comment>
<dbReference type="InterPro" id="IPR026960">
    <property type="entry name" value="RVT-Znf"/>
</dbReference>
<reference evidence="2" key="1">
    <citation type="submission" date="2020-01" db="EMBL/GenBank/DDBJ databases">
        <authorList>
            <person name="Mishra B."/>
        </authorList>
    </citation>
    <scope>NUCLEOTIDE SEQUENCE [LARGE SCALE GENOMIC DNA]</scope>
</reference>